<dbReference type="VEuPathDB" id="FungiDB:AeMF1_018913"/>
<feature type="region of interest" description="Disordered" evidence="1">
    <location>
        <begin position="385"/>
        <end position="462"/>
    </location>
</feature>
<dbReference type="PROSITE" id="PS50812">
    <property type="entry name" value="PWWP"/>
    <property type="match status" value="4"/>
</dbReference>
<feature type="compositionally biased region" description="Basic and acidic residues" evidence="1">
    <location>
        <begin position="864"/>
        <end position="877"/>
    </location>
</feature>
<proteinExistence type="predicted"/>
<accession>A0A6G0XDQ0</accession>
<feature type="region of interest" description="Disordered" evidence="1">
    <location>
        <begin position="828"/>
        <end position="882"/>
    </location>
</feature>
<feature type="compositionally biased region" description="Basic and acidic residues" evidence="1">
    <location>
        <begin position="172"/>
        <end position="182"/>
    </location>
</feature>
<feature type="domain" description="DEK-C" evidence="3">
    <location>
        <begin position="1212"/>
        <end position="1267"/>
    </location>
</feature>
<gene>
    <name evidence="4" type="ORF">Ae201684_005836</name>
</gene>
<organism evidence="4 5">
    <name type="scientific">Aphanomyces euteiches</name>
    <dbReference type="NCBI Taxonomy" id="100861"/>
    <lineage>
        <taxon>Eukaryota</taxon>
        <taxon>Sar</taxon>
        <taxon>Stramenopiles</taxon>
        <taxon>Oomycota</taxon>
        <taxon>Saprolegniomycetes</taxon>
        <taxon>Saprolegniales</taxon>
        <taxon>Verrucalvaceae</taxon>
        <taxon>Aphanomyces</taxon>
    </lineage>
</organism>
<keyword evidence="5" id="KW-1185">Reference proteome</keyword>
<sequence>MERTTDYDKVVWALREGSPWWPAYVINPTKIRPELQLLGSSHNGIAKKAKLFPHRYRLVFFFGWSNICLLKNSSACIKPMKGEVHRPFVEGFPKKIIKDFDLAESLTISVREAEHFLTQDPSTRLLPVRVPSDLNPSLMQPPTPPSSDDDDDESPTESSESEAEESEYEEPIEPKKSMEKKSSVQRVASKPPEKKPSKQEKTSKTNSNQLTRDGHSKTKSSAPKASEFVAATATKSGGKRKLSKQILVSMDGISDYDTLAWGLPEGYPWWPVYIINPMKIRLQLHHVESDHAALVKKAKLFPDHFRAVFLFGQRTIAHVCDRKSLLKNTSAFIQKWNCDDHKRFIDGVSPSLLNEMHDTMSLRLATAVFDAQVFLMQDPSKRVLPRMVPSDKSRPLEPPPTPPVSNSDGEDSPGRSKPTESNGTERQIFCTKRSSTEITTGQSSQENPQSSSGSTSTLEKQSSTSMKGISDYDTVAWGLLDGHPWWPVYIIAPTKIRSKLHILGDDHVSIADKITQFPNLYRLVYFFGWDEIKLLRNSTACIKKWQCDQHHQFAQGDPKDIFDKMDDIYAESLADALKEAEHFISQDPSTRVLPLMVASDLNPSLEPPPSSLLNSSNSGNSSKRNNEEDNCEESIQTKQKPKQPSPSAEPKSAVAVTGEPSHEMSSSQLGVTTAAVSPPTKNVADKITEITPRTIQSSVATTQPSHTSTNNEQSTASTTIESRHGTRTTHDMVDSSSPATSTQRIQEIPSGQYNTSNAMEIQPTIDATDKVKEKTHQTSNISDLTAAPTAQEQPTLQLNASRLIESQPALDMSNYVADPCRQTVEAQTKTQENQLNTSNTMKNQQTTRQTSSSNLTTITQTTQEKPREPAKASHAIEKQPAIEPTNIVLDSSTKGIATTTVSASSTTSTAENSTTTSSSYDSVAWVKLGDNPWWPMYIIDPMKIRANLRLVGDEDIGLLKKAKMHPHQYRVVYLFEAHTIFVWRRSGALLQKWKCDDHERLCTGLPEYCFKTNVNLKPGLVQALNEVEFFLSQDPETRLLPKMRPSDMARPSVHARPILELSSEESDDSSESNPTEESSEGPLEEEDDSLESDASESDYEQPKSKKKSKQKNRPIEYDTFKETQSLRNEGNQVTIDLTEGSHPNDKAKQRNGATTTPATIDLSKDVIEAAQSPSAAASTASDAPRVGRQITIDLTNNLEKNVESHARALTKADFKAKLDDEIRQILADNRLESLTLHRVHSILSKKLSIDMNEHRELIRKLVQRTMTSSRP</sequence>
<feature type="domain" description="PWWP" evidence="2">
    <location>
        <begin position="256"/>
        <end position="330"/>
    </location>
</feature>
<feature type="compositionally biased region" description="Low complexity" evidence="1">
    <location>
        <begin position="441"/>
        <end position="462"/>
    </location>
</feature>
<feature type="compositionally biased region" description="Basic and acidic residues" evidence="1">
    <location>
        <begin position="191"/>
        <end position="203"/>
    </location>
</feature>
<feature type="compositionally biased region" description="Polar residues" evidence="1">
    <location>
        <begin position="734"/>
        <end position="756"/>
    </location>
</feature>
<evidence type="ECO:0000256" key="1">
    <source>
        <dbReference type="SAM" id="MobiDB-lite"/>
    </source>
</evidence>
<dbReference type="AlphaFoldDB" id="A0A6G0XDQ0"/>
<feature type="domain" description="PWWP" evidence="2">
    <location>
        <begin position="472"/>
        <end position="528"/>
    </location>
</feature>
<dbReference type="CDD" id="cd05162">
    <property type="entry name" value="PWWP"/>
    <property type="match status" value="3"/>
</dbReference>
<feature type="compositionally biased region" description="Basic and acidic residues" evidence="1">
    <location>
        <begin position="721"/>
        <end position="733"/>
    </location>
</feature>
<dbReference type="InterPro" id="IPR014876">
    <property type="entry name" value="DEK_C"/>
</dbReference>
<comment type="caution">
    <text evidence="4">The sequence shown here is derived from an EMBL/GenBank/DDBJ whole genome shotgun (WGS) entry which is preliminary data.</text>
</comment>
<dbReference type="Proteomes" id="UP000481153">
    <property type="component" value="Unassembled WGS sequence"/>
</dbReference>
<feature type="compositionally biased region" description="Low complexity" evidence="1">
    <location>
        <begin position="611"/>
        <end position="622"/>
    </location>
</feature>
<evidence type="ECO:0000313" key="4">
    <source>
        <dbReference type="EMBL" id="KAF0738277.1"/>
    </source>
</evidence>
<feature type="region of interest" description="Disordered" evidence="1">
    <location>
        <begin position="603"/>
        <end position="677"/>
    </location>
</feature>
<feature type="compositionally biased region" description="Polar residues" evidence="1">
    <location>
        <begin position="1122"/>
        <end position="1135"/>
    </location>
</feature>
<dbReference type="SUPFAM" id="SSF63748">
    <property type="entry name" value="Tudor/PWWP/MBT"/>
    <property type="match status" value="4"/>
</dbReference>
<dbReference type="InterPro" id="IPR000313">
    <property type="entry name" value="PWWP_dom"/>
</dbReference>
<protein>
    <recommendedName>
        <fullName evidence="6">PWWP domain-containing protein</fullName>
    </recommendedName>
</protein>
<feature type="compositionally biased region" description="Acidic residues" evidence="1">
    <location>
        <begin position="1077"/>
        <end position="1099"/>
    </location>
</feature>
<dbReference type="Gene3D" id="2.30.30.140">
    <property type="match status" value="4"/>
</dbReference>
<feature type="compositionally biased region" description="Polar residues" evidence="1">
    <location>
        <begin position="663"/>
        <end position="675"/>
    </location>
</feature>
<feature type="region of interest" description="Disordered" evidence="1">
    <location>
        <begin position="124"/>
        <end position="235"/>
    </location>
</feature>
<feature type="region of interest" description="Disordered" evidence="1">
    <location>
        <begin position="1061"/>
        <end position="1158"/>
    </location>
</feature>
<evidence type="ECO:0008006" key="6">
    <source>
        <dbReference type="Google" id="ProtNLM"/>
    </source>
</evidence>
<reference evidence="4 5" key="1">
    <citation type="submission" date="2019-07" db="EMBL/GenBank/DDBJ databases">
        <title>Genomics analysis of Aphanomyces spp. identifies a new class of oomycete effector associated with host adaptation.</title>
        <authorList>
            <person name="Gaulin E."/>
        </authorList>
    </citation>
    <scope>NUCLEOTIDE SEQUENCE [LARGE SCALE GENOMIC DNA]</scope>
    <source>
        <strain evidence="4 5">ATCC 201684</strain>
    </source>
</reference>
<evidence type="ECO:0000259" key="3">
    <source>
        <dbReference type="PROSITE" id="PS51998"/>
    </source>
</evidence>
<dbReference type="PROSITE" id="PS51998">
    <property type="entry name" value="DEK_C"/>
    <property type="match status" value="1"/>
</dbReference>
<evidence type="ECO:0000313" key="5">
    <source>
        <dbReference type="Proteomes" id="UP000481153"/>
    </source>
</evidence>
<evidence type="ECO:0000259" key="2">
    <source>
        <dbReference type="PROSITE" id="PS50812"/>
    </source>
</evidence>
<name>A0A6G0XDQ0_9STRA</name>
<feature type="compositionally biased region" description="Polar residues" evidence="1">
    <location>
        <begin position="828"/>
        <end position="863"/>
    </location>
</feature>
<feature type="domain" description="PWWP" evidence="2">
    <location>
        <begin position="7"/>
        <end position="63"/>
    </location>
</feature>
<feature type="compositionally biased region" description="Polar residues" evidence="1">
    <location>
        <begin position="691"/>
        <end position="720"/>
    </location>
</feature>
<feature type="domain" description="PWWP" evidence="2">
    <location>
        <begin position="920"/>
        <end position="983"/>
    </location>
</feature>
<feature type="region of interest" description="Disordered" evidence="1">
    <location>
        <begin position="689"/>
        <end position="756"/>
    </location>
</feature>
<dbReference type="EMBL" id="VJMJ01000077">
    <property type="protein sequence ID" value="KAF0738277.1"/>
    <property type="molecule type" value="Genomic_DNA"/>
</dbReference>
<dbReference type="Pfam" id="PF00855">
    <property type="entry name" value="PWWP"/>
    <property type="match status" value="2"/>
</dbReference>
<feature type="compositionally biased region" description="Acidic residues" evidence="1">
    <location>
        <begin position="147"/>
        <end position="171"/>
    </location>
</feature>